<organism evidence="2 3">
    <name type="scientific">Oryza sativa subsp. japonica</name>
    <name type="common">Rice</name>
    <dbReference type="NCBI Taxonomy" id="39947"/>
    <lineage>
        <taxon>Eukaryota</taxon>
        <taxon>Viridiplantae</taxon>
        <taxon>Streptophyta</taxon>
        <taxon>Embryophyta</taxon>
        <taxon>Tracheophyta</taxon>
        <taxon>Spermatophyta</taxon>
        <taxon>Magnoliopsida</taxon>
        <taxon>Liliopsida</taxon>
        <taxon>Poales</taxon>
        <taxon>Poaceae</taxon>
        <taxon>BOP clade</taxon>
        <taxon>Oryzoideae</taxon>
        <taxon>Oryzeae</taxon>
        <taxon>Oryzinae</taxon>
        <taxon>Oryza</taxon>
        <taxon>Oryza sativa</taxon>
    </lineage>
</organism>
<reference evidence="3" key="4">
    <citation type="journal article" date="2008" name="Nucleic Acids Res.">
        <title>The rice annotation project database (RAP-DB): 2008 update.</title>
        <authorList>
            <consortium name="The rice annotation project (RAP)"/>
        </authorList>
    </citation>
    <scope>GENOME REANNOTATION</scope>
    <source>
        <strain evidence="3">cv. Nipponbare</strain>
    </source>
</reference>
<reference evidence="2" key="2">
    <citation type="submission" date="2002-08" db="EMBL/GenBank/DDBJ databases">
        <title>Oryza sativa nipponbare(GA3) genomic DNA, chromosome 6, PAC clone:P0404G03.</title>
        <authorList>
            <person name="Sasaki T."/>
            <person name="Matsumoto T."/>
            <person name="Katayose Y."/>
        </authorList>
    </citation>
    <scope>NUCLEOTIDE SEQUENCE</scope>
</reference>
<dbReference type="EMBL" id="AP003518">
    <property type="protein sequence ID" value="BAD37347.1"/>
    <property type="molecule type" value="Genomic_DNA"/>
</dbReference>
<gene>
    <name evidence="1" type="ORF">P0008F02.22</name>
    <name evidence="2" type="ORF">P0404G03.7</name>
</gene>
<accession>Q67U73</accession>
<reference evidence="1" key="1">
    <citation type="submission" date="2001-04" db="EMBL/GenBank/DDBJ databases">
        <title>Oryza sativa nipponbare(GA3) genomic DNA, chromosome 6, PAC clone:P0008F02.</title>
        <authorList>
            <person name="Sasaki T."/>
            <person name="Matsumoto T."/>
            <person name="Yamamoto K."/>
        </authorList>
    </citation>
    <scope>NUCLEOTIDE SEQUENCE</scope>
</reference>
<name>Q67U73_ORYSJ</name>
<proteinExistence type="predicted"/>
<evidence type="ECO:0000313" key="1">
    <source>
        <dbReference type="EMBL" id="BAD37347.1"/>
    </source>
</evidence>
<evidence type="ECO:0000313" key="2">
    <source>
        <dbReference type="EMBL" id="BAD38298.1"/>
    </source>
</evidence>
<sequence length="79" mass="8566">MEPGQLPVLAGPCLRHCVSLSKYFMSAPHHFLAAFELCLPNHVGSGLTGSGLLEVGAHWITNVDHLACAWGWCGLARRR</sequence>
<dbReference type="Proteomes" id="UP000000763">
    <property type="component" value="Chromosome 6"/>
</dbReference>
<dbReference type="AlphaFoldDB" id="Q67U73"/>
<evidence type="ECO:0000313" key="3">
    <source>
        <dbReference type="Proteomes" id="UP000000763"/>
    </source>
</evidence>
<dbReference type="EMBL" id="AP005656">
    <property type="protein sequence ID" value="BAD38298.1"/>
    <property type="molecule type" value="Genomic_DNA"/>
</dbReference>
<reference evidence="3" key="3">
    <citation type="journal article" date="2005" name="Nature">
        <title>The map-based sequence of the rice genome.</title>
        <authorList>
            <consortium name="International rice genome sequencing project (IRGSP)"/>
            <person name="Matsumoto T."/>
            <person name="Wu J."/>
            <person name="Kanamori H."/>
            <person name="Katayose Y."/>
            <person name="Fujisawa M."/>
            <person name="Namiki N."/>
            <person name="Mizuno H."/>
            <person name="Yamamoto K."/>
            <person name="Antonio B.A."/>
            <person name="Baba T."/>
            <person name="Sakata K."/>
            <person name="Nagamura Y."/>
            <person name="Aoki H."/>
            <person name="Arikawa K."/>
            <person name="Arita K."/>
            <person name="Bito T."/>
            <person name="Chiden Y."/>
            <person name="Fujitsuka N."/>
            <person name="Fukunaka R."/>
            <person name="Hamada M."/>
            <person name="Harada C."/>
            <person name="Hayashi A."/>
            <person name="Hijishita S."/>
            <person name="Honda M."/>
            <person name="Hosokawa S."/>
            <person name="Ichikawa Y."/>
            <person name="Idonuma A."/>
            <person name="Iijima M."/>
            <person name="Ikeda M."/>
            <person name="Ikeno M."/>
            <person name="Ito K."/>
            <person name="Ito S."/>
            <person name="Ito T."/>
            <person name="Ito Y."/>
            <person name="Ito Y."/>
            <person name="Iwabuchi A."/>
            <person name="Kamiya K."/>
            <person name="Karasawa W."/>
            <person name="Kurita K."/>
            <person name="Katagiri S."/>
            <person name="Kikuta A."/>
            <person name="Kobayashi H."/>
            <person name="Kobayashi N."/>
            <person name="Machita K."/>
            <person name="Maehara T."/>
            <person name="Masukawa M."/>
            <person name="Mizubayashi T."/>
            <person name="Mukai Y."/>
            <person name="Nagasaki H."/>
            <person name="Nagata Y."/>
            <person name="Naito S."/>
            <person name="Nakashima M."/>
            <person name="Nakama Y."/>
            <person name="Nakamichi Y."/>
            <person name="Nakamura M."/>
            <person name="Meguro A."/>
            <person name="Negishi M."/>
            <person name="Ohta I."/>
            <person name="Ohta T."/>
            <person name="Okamoto M."/>
            <person name="Ono N."/>
            <person name="Saji S."/>
            <person name="Sakaguchi M."/>
            <person name="Sakai K."/>
            <person name="Shibata M."/>
            <person name="Shimokawa T."/>
            <person name="Song J."/>
            <person name="Takazaki Y."/>
            <person name="Terasawa K."/>
            <person name="Tsugane M."/>
            <person name="Tsuji K."/>
            <person name="Ueda S."/>
            <person name="Waki K."/>
            <person name="Yamagata H."/>
            <person name="Yamamoto M."/>
            <person name="Yamamoto S."/>
            <person name="Yamane H."/>
            <person name="Yoshiki S."/>
            <person name="Yoshihara R."/>
            <person name="Yukawa K."/>
            <person name="Zhong H."/>
            <person name="Yano M."/>
            <person name="Yuan Q."/>
            <person name="Ouyang S."/>
            <person name="Liu J."/>
            <person name="Jones K.M."/>
            <person name="Gansberger K."/>
            <person name="Moffat K."/>
            <person name="Hill J."/>
            <person name="Bera J."/>
            <person name="Fadrosh D."/>
            <person name="Jin S."/>
            <person name="Johri S."/>
            <person name="Kim M."/>
            <person name="Overton L."/>
            <person name="Reardon M."/>
            <person name="Tsitrin T."/>
            <person name="Vuong H."/>
            <person name="Weaver B."/>
            <person name="Ciecko A."/>
            <person name="Tallon L."/>
            <person name="Jackson J."/>
            <person name="Pai G."/>
            <person name="Aken S.V."/>
            <person name="Utterback T."/>
            <person name="Reidmuller S."/>
            <person name="Feldblyum T."/>
            <person name="Hsiao J."/>
            <person name="Zismann V."/>
            <person name="Iobst S."/>
            <person name="de Vazeille A.R."/>
            <person name="Buell C.R."/>
            <person name="Ying K."/>
            <person name="Li Y."/>
            <person name="Lu T."/>
            <person name="Huang Y."/>
            <person name="Zhao Q."/>
            <person name="Feng Q."/>
            <person name="Zhang L."/>
            <person name="Zhu J."/>
            <person name="Weng Q."/>
            <person name="Mu J."/>
            <person name="Lu Y."/>
            <person name="Fan D."/>
            <person name="Liu Y."/>
            <person name="Guan J."/>
            <person name="Zhang Y."/>
            <person name="Yu S."/>
            <person name="Liu X."/>
            <person name="Zhang Y."/>
            <person name="Hong G."/>
            <person name="Han B."/>
            <person name="Choisne N."/>
            <person name="Demange N."/>
            <person name="Orjeda G."/>
            <person name="Samain S."/>
            <person name="Cattolico L."/>
            <person name="Pelletier E."/>
            <person name="Couloux A."/>
            <person name="Segurens B."/>
            <person name="Wincker P."/>
            <person name="D'Hont A."/>
            <person name="Scarpelli C."/>
            <person name="Weissenbach J."/>
            <person name="Salanoubat M."/>
            <person name="Quetier F."/>
            <person name="Yu Y."/>
            <person name="Kim H.R."/>
            <person name="Rambo T."/>
            <person name="Currie J."/>
            <person name="Collura K."/>
            <person name="Luo M."/>
            <person name="Yang T."/>
            <person name="Ammiraju J.S.S."/>
            <person name="Engler F."/>
            <person name="Soderlund C."/>
            <person name="Wing R.A."/>
            <person name="Palmer L.E."/>
            <person name="de la Bastide M."/>
            <person name="Spiegel L."/>
            <person name="Nascimento L."/>
            <person name="Zutavern T."/>
            <person name="O'Shaughnessy A."/>
            <person name="Dike S."/>
            <person name="Dedhia N."/>
            <person name="Preston R."/>
            <person name="Balija V."/>
            <person name="McCombie W.R."/>
            <person name="Chow T."/>
            <person name="Chen H."/>
            <person name="Chung M."/>
            <person name="Chen C."/>
            <person name="Shaw J."/>
            <person name="Wu H."/>
            <person name="Hsiao K."/>
            <person name="Chao Y."/>
            <person name="Chu M."/>
            <person name="Cheng C."/>
            <person name="Hour A."/>
            <person name="Lee P."/>
            <person name="Lin S."/>
            <person name="Lin Y."/>
            <person name="Liou J."/>
            <person name="Liu S."/>
            <person name="Hsing Y."/>
            <person name="Raghuvanshi S."/>
            <person name="Mohanty A."/>
            <person name="Bharti A.K."/>
            <person name="Gaur A."/>
            <person name="Gupta V."/>
            <person name="Kumar D."/>
            <person name="Ravi V."/>
            <person name="Vij S."/>
            <person name="Kapur A."/>
            <person name="Khurana P."/>
            <person name="Khurana P."/>
            <person name="Khurana J.P."/>
            <person name="Tyagi A.K."/>
            <person name="Gaikwad K."/>
            <person name="Singh A."/>
            <person name="Dalal V."/>
            <person name="Srivastava S."/>
            <person name="Dixit A."/>
            <person name="Pal A.K."/>
            <person name="Ghazi I.A."/>
            <person name="Yadav M."/>
            <person name="Pandit A."/>
            <person name="Bhargava A."/>
            <person name="Sureshbabu K."/>
            <person name="Batra K."/>
            <person name="Sharma T.R."/>
            <person name="Mohapatra T."/>
            <person name="Singh N.K."/>
            <person name="Messing J."/>
            <person name="Nelson A.B."/>
            <person name="Fuks G."/>
            <person name="Kavchok S."/>
            <person name="Keizer G."/>
            <person name="Linton E."/>
            <person name="Llaca V."/>
            <person name="Song R."/>
            <person name="Tanyolac B."/>
            <person name="Young S."/>
            <person name="Ho-Il K."/>
            <person name="Hahn J.H."/>
            <person name="Sangsakoo G."/>
            <person name="Vanavichit A."/>
            <person name="de Mattos Luiz.A.T."/>
            <person name="Zimmer P.D."/>
            <person name="Malone G."/>
            <person name="Dellagostin O."/>
            <person name="de Oliveira A.C."/>
            <person name="Bevan M."/>
            <person name="Bancroft I."/>
            <person name="Minx P."/>
            <person name="Cordum H."/>
            <person name="Wilson R."/>
            <person name="Cheng Z."/>
            <person name="Jin W."/>
            <person name="Jiang J."/>
            <person name="Leong S.A."/>
            <person name="Iwama H."/>
            <person name="Gojobori T."/>
            <person name="Itoh T."/>
            <person name="Niimura Y."/>
            <person name="Fujii Y."/>
            <person name="Habara T."/>
            <person name="Sakai H."/>
            <person name="Sato Y."/>
            <person name="Wilson G."/>
            <person name="Kumar K."/>
            <person name="McCouch S."/>
            <person name="Juretic N."/>
            <person name="Hoen D."/>
            <person name="Wright S."/>
            <person name="Bruskiewich R."/>
            <person name="Bureau T."/>
            <person name="Miyao A."/>
            <person name="Hirochika H."/>
            <person name="Nishikawa T."/>
            <person name="Kadowaki K."/>
            <person name="Sugiura M."/>
            <person name="Burr B."/>
            <person name="Sasaki T."/>
        </authorList>
    </citation>
    <scope>NUCLEOTIDE SEQUENCE [LARGE SCALE GENOMIC DNA]</scope>
    <source>
        <strain evidence="3">cv. Nipponbare</strain>
    </source>
</reference>
<protein>
    <submittedName>
        <fullName evidence="2">Uncharacterized protein</fullName>
    </submittedName>
</protein>